<accession>W1XEX4</accession>
<name>W1XEX4_9ZZZZ</name>
<comment type="caution">
    <text evidence="1">The sequence shown here is derived from an EMBL/GenBank/DDBJ whole genome shotgun (WGS) entry which is preliminary data.</text>
</comment>
<organism evidence="1">
    <name type="scientific">human gut metagenome</name>
    <dbReference type="NCBI Taxonomy" id="408170"/>
    <lineage>
        <taxon>unclassified sequences</taxon>
        <taxon>metagenomes</taxon>
        <taxon>organismal metagenomes</taxon>
    </lineage>
</organism>
<proteinExistence type="predicted"/>
<protein>
    <submittedName>
        <fullName evidence="1">Amidohydrolase</fullName>
    </submittedName>
</protein>
<dbReference type="Gene3D" id="3.30.70.360">
    <property type="match status" value="1"/>
</dbReference>
<sequence length="49" mass="5627">MRHTEREYLNGLSEQIKKIFEGAALCTGTTVDVEFYGNPYDDMNQNNRG</sequence>
<dbReference type="GO" id="GO:0016787">
    <property type="term" value="F:hydrolase activity"/>
    <property type="evidence" value="ECO:0007669"/>
    <property type="project" value="UniProtKB-KW"/>
</dbReference>
<feature type="non-terminal residue" evidence="1">
    <location>
        <position position="49"/>
    </location>
</feature>
<gene>
    <name evidence="1" type="ORF">Q604_UNBC16581G0001</name>
</gene>
<evidence type="ECO:0000313" key="1">
    <source>
        <dbReference type="EMBL" id="ETJ28868.1"/>
    </source>
</evidence>
<reference evidence="1" key="1">
    <citation type="submission" date="2013-12" db="EMBL/GenBank/DDBJ databases">
        <title>A Varibaculum cambriense genome reconstructed from a premature infant gut community with otherwise low bacterial novelty that shifts toward anaerobic metabolism during the third week of life.</title>
        <authorList>
            <person name="Brown C.T."/>
            <person name="Sharon I."/>
            <person name="Thomas B.C."/>
            <person name="Castelle C.J."/>
            <person name="Morowitz M.J."/>
            <person name="Banfield J.F."/>
        </authorList>
    </citation>
    <scope>NUCLEOTIDE SEQUENCE</scope>
</reference>
<keyword evidence="1" id="KW-0378">Hydrolase</keyword>
<dbReference type="AlphaFoldDB" id="W1XEX4"/>
<dbReference type="EMBL" id="AZMM01016581">
    <property type="protein sequence ID" value="ETJ28868.1"/>
    <property type="molecule type" value="Genomic_DNA"/>
</dbReference>